<evidence type="ECO:0000256" key="10">
    <source>
        <dbReference type="ARBA" id="ARBA00022723"/>
    </source>
</evidence>
<evidence type="ECO:0000313" key="26">
    <source>
        <dbReference type="Ensembl" id="ENSSAUP00010006672.1"/>
    </source>
</evidence>
<dbReference type="GO" id="GO:0120501">
    <property type="term" value="F:F-actin monooxygenase activity"/>
    <property type="evidence" value="ECO:0007669"/>
    <property type="project" value="UniProtKB-EC"/>
</dbReference>
<feature type="region of interest" description="Disordered" evidence="23">
    <location>
        <begin position="697"/>
        <end position="717"/>
    </location>
</feature>
<accession>A0A671U1D0</accession>
<dbReference type="Gene3D" id="2.10.110.10">
    <property type="entry name" value="Cysteine Rich Protein"/>
    <property type="match status" value="1"/>
</dbReference>
<keyword evidence="11" id="KW-0967">Endosome</keyword>
<keyword evidence="10 22" id="KW-0479">Metal-binding</keyword>
<evidence type="ECO:0000256" key="17">
    <source>
        <dbReference type="ARBA" id="ARBA00023038"/>
    </source>
</evidence>
<name>A0A671U1D0_SPAAU</name>
<evidence type="ECO:0000256" key="8">
    <source>
        <dbReference type="ARBA" id="ARBA00022553"/>
    </source>
</evidence>
<dbReference type="GeneTree" id="ENSGT00940000158780"/>
<dbReference type="InterPro" id="IPR050540">
    <property type="entry name" value="F-actin_Monoox_Mical"/>
</dbReference>
<reference evidence="26" key="2">
    <citation type="submission" date="2025-08" db="UniProtKB">
        <authorList>
            <consortium name="Ensembl"/>
        </authorList>
    </citation>
    <scope>IDENTIFICATION</scope>
</reference>
<dbReference type="InterPro" id="IPR001715">
    <property type="entry name" value="CH_dom"/>
</dbReference>
<evidence type="ECO:0000256" key="7">
    <source>
        <dbReference type="ARBA" id="ARBA00022490"/>
    </source>
</evidence>
<dbReference type="InterPro" id="IPR036188">
    <property type="entry name" value="FAD/NAD-bd_sf"/>
</dbReference>
<keyword evidence="18" id="KW-0175">Coiled coil</keyword>
<evidence type="ECO:0000256" key="22">
    <source>
        <dbReference type="PROSITE-ProRule" id="PRU00125"/>
    </source>
</evidence>
<dbReference type="PROSITE" id="PS00478">
    <property type="entry name" value="LIM_DOMAIN_1"/>
    <property type="match status" value="1"/>
</dbReference>
<evidence type="ECO:0000256" key="23">
    <source>
        <dbReference type="SAM" id="MobiDB-lite"/>
    </source>
</evidence>
<evidence type="ECO:0000256" key="13">
    <source>
        <dbReference type="ARBA" id="ARBA00022833"/>
    </source>
</evidence>
<evidence type="ECO:0000259" key="24">
    <source>
        <dbReference type="PROSITE" id="PS50021"/>
    </source>
</evidence>
<dbReference type="PRINTS" id="PR00420">
    <property type="entry name" value="RNGMNOXGNASE"/>
</dbReference>
<keyword evidence="13 22" id="KW-0862">Zinc</keyword>
<dbReference type="PROSITE" id="PS50023">
    <property type="entry name" value="LIM_DOMAIN_2"/>
    <property type="match status" value="1"/>
</dbReference>
<comment type="subcellular location">
    <subcellularLocation>
        <location evidence="4">Cytoplasm</location>
    </subcellularLocation>
    <subcellularLocation>
        <location evidence="3">Endosome</location>
    </subcellularLocation>
    <subcellularLocation>
        <location evidence="2">Nucleus</location>
    </subcellularLocation>
</comment>
<keyword evidence="16" id="KW-0503">Monooxygenase</keyword>
<organism evidence="26 27">
    <name type="scientific">Sparus aurata</name>
    <name type="common">Gilthead sea bream</name>
    <dbReference type="NCBI Taxonomy" id="8175"/>
    <lineage>
        <taxon>Eukaryota</taxon>
        <taxon>Metazoa</taxon>
        <taxon>Chordata</taxon>
        <taxon>Craniata</taxon>
        <taxon>Vertebrata</taxon>
        <taxon>Euteleostomi</taxon>
        <taxon>Actinopterygii</taxon>
        <taxon>Neopterygii</taxon>
        <taxon>Teleostei</taxon>
        <taxon>Neoteleostei</taxon>
        <taxon>Acanthomorphata</taxon>
        <taxon>Eupercaria</taxon>
        <taxon>Spariformes</taxon>
        <taxon>Sparidae</taxon>
        <taxon>Sparus</taxon>
    </lineage>
</organism>
<keyword evidence="20" id="KW-0539">Nucleus</keyword>
<keyword evidence="19" id="KW-0009">Actin-binding</keyword>
<dbReference type="SMART" id="SM00033">
    <property type="entry name" value="CH"/>
    <property type="match status" value="1"/>
</dbReference>
<dbReference type="SMART" id="SM00132">
    <property type="entry name" value="LIM"/>
    <property type="match status" value="1"/>
</dbReference>
<evidence type="ECO:0000259" key="25">
    <source>
        <dbReference type="PROSITE" id="PS50023"/>
    </source>
</evidence>
<keyword evidence="17 22" id="KW-0440">LIM domain</keyword>
<evidence type="ECO:0000256" key="6">
    <source>
        <dbReference type="ARBA" id="ARBA00012709"/>
    </source>
</evidence>
<dbReference type="GO" id="GO:0005634">
    <property type="term" value="C:nucleus"/>
    <property type="evidence" value="ECO:0007669"/>
    <property type="project" value="UniProtKB-SubCell"/>
</dbReference>
<dbReference type="GO" id="GO:0046872">
    <property type="term" value="F:metal ion binding"/>
    <property type="evidence" value="ECO:0007669"/>
    <property type="project" value="UniProtKB-KW"/>
</dbReference>
<dbReference type="Pfam" id="PF25413">
    <property type="entry name" value="Rossman_Mical"/>
    <property type="match status" value="1"/>
</dbReference>
<evidence type="ECO:0000256" key="12">
    <source>
        <dbReference type="ARBA" id="ARBA00022827"/>
    </source>
</evidence>
<comment type="catalytic activity">
    <reaction evidence="21">
        <text>L-methionyl-[F-actin] + NADPH + O2 + H(+) = L-methionyl-(R)-S-oxide-[F-actin] + NADP(+) + H2O</text>
        <dbReference type="Rhea" id="RHEA:51308"/>
        <dbReference type="Rhea" id="RHEA-COMP:12953"/>
        <dbReference type="Rhea" id="RHEA-COMP:12956"/>
        <dbReference type="ChEBI" id="CHEBI:15377"/>
        <dbReference type="ChEBI" id="CHEBI:15378"/>
        <dbReference type="ChEBI" id="CHEBI:15379"/>
        <dbReference type="ChEBI" id="CHEBI:16044"/>
        <dbReference type="ChEBI" id="CHEBI:45764"/>
        <dbReference type="ChEBI" id="CHEBI:57783"/>
        <dbReference type="ChEBI" id="CHEBI:58349"/>
        <dbReference type="EC" id="1.14.13.225"/>
    </reaction>
</comment>
<keyword evidence="8" id="KW-0597">Phosphoprotein</keyword>
<evidence type="ECO:0000256" key="21">
    <source>
        <dbReference type="ARBA" id="ARBA00049522"/>
    </source>
</evidence>
<dbReference type="PROSITE" id="PS50021">
    <property type="entry name" value="CH"/>
    <property type="match status" value="1"/>
</dbReference>
<evidence type="ECO:0000256" key="15">
    <source>
        <dbReference type="ARBA" id="ARBA00023002"/>
    </source>
</evidence>
<dbReference type="InterPro" id="IPR036872">
    <property type="entry name" value="CH_dom_sf"/>
</dbReference>
<dbReference type="FunFam" id="3.50.50.60:FF:000004">
    <property type="entry name" value="protein-methionine sulfoxide oxidase MICAL2 isoform X1"/>
    <property type="match status" value="1"/>
</dbReference>
<evidence type="ECO:0000256" key="19">
    <source>
        <dbReference type="ARBA" id="ARBA00023203"/>
    </source>
</evidence>
<evidence type="ECO:0000256" key="9">
    <source>
        <dbReference type="ARBA" id="ARBA00022630"/>
    </source>
</evidence>
<dbReference type="EC" id="1.14.13.225" evidence="6"/>
<dbReference type="Proteomes" id="UP000472265">
    <property type="component" value="Chromosome 8"/>
</dbReference>
<dbReference type="Pfam" id="PF00412">
    <property type="entry name" value="LIM"/>
    <property type="match status" value="1"/>
</dbReference>
<dbReference type="SUPFAM" id="SSF47576">
    <property type="entry name" value="Calponin-homology domain, CH-domain"/>
    <property type="match status" value="1"/>
</dbReference>
<keyword evidence="7" id="KW-0963">Cytoplasm</keyword>
<keyword evidence="12" id="KW-0274">FAD</keyword>
<dbReference type="Pfam" id="PF00307">
    <property type="entry name" value="CH"/>
    <property type="match status" value="1"/>
</dbReference>
<dbReference type="AlphaFoldDB" id="A0A671U1D0"/>
<keyword evidence="27" id="KW-1185">Reference proteome</keyword>
<evidence type="ECO:0000313" key="27">
    <source>
        <dbReference type="Proteomes" id="UP000472265"/>
    </source>
</evidence>
<sequence>MGETEDERMAQASVLFENFVQASTCKGTLQAFSILCRQLELDPLDYSNFYTSLKAAISTWKVKALWTKLDKRAQHKVYNQNKACLGTRCLIIGGGPCGLRTAIELALLGCKVVVIEKRDTFSRNNVLHLWPYTIQDLRGLGAKKFYGKFCAGSIDHISIRQLQLMLMKVSLILGVEVHVNVEFSKLLEPPAEQTDDSPGWRAEVRPSNHPVSDFDFDVVIGADGRKNTLDGFGRKEFRGKLAIAITANFVNRNTTAEAKVEEISGVAFIFNQKFFLELREETGIDLENIVYYKDNTHYFVMTAKKQSLLDKGVIINDYIETERLLSVDNVNQEALLSYAREAADFGTNYQLPSLDYAINHYGQPDVAMFDFTSMYASENAALIREKHGHQLVVALVGDSLLEPFWPMGTGCARGFLAAFDAAWMVKGWAQGRSPLEILAERESIYRLLPQTTTENISKNFEQYTIDPASRYPNLNSSCVRPHQVRHLFINGQQDSCHQERGAPTRRSVNLSRRESEVRPGRLLTWCQKQTQGYRGVDVTNLTSSWKNGLALCALMHRQRPEIIDYDSLNEEDVAGNNQLAFDLAEREFGIQPVTTGKEMAAEAEPDKLLMVLYLSKFYEAFRNSPGNDNGQASSCFCQRESKQGPSTYSVRRHTCINQAVYQQSNSTEGELRENKVRSMATQLLAKFEENSSTAKIRSKVRGGQVEDSPISEGTVTPDSFSCPRGSTWIYFLHDVGYLQLHFHMFRSDSHHLPLSVQRLSAREFSRRSIKDRAVLLSSLFPGSSRPPPCVVRKDLAPGLGGSDVCHFCTKRVYVMERLSAEGYFFHRECFRCDVCNCTLRLGGHTFDSQEGTIYTGRFKRRMVRKAAATKQN</sequence>
<evidence type="ECO:0000256" key="2">
    <source>
        <dbReference type="ARBA" id="ARBA00004123"/>
    </source>
</evidence>
<comment type="similarity">
    <text evidence="5">Belongs to the Mical family.</text>
</comment>
<dbReference type="Ensembl" id="ENSSAUT00010007174.1">
    <property type="protein sequence ID" value="ENSSAUP00010006672.1"/>
    <property type="gene ID" value="ENSSAUG00010003371.1"/>
</dbReference>
<reference evidence="26" key="3">
    <citation type="submission" date="2025-09" db="UniProtKB">
        <authorList>
            <consortium name="Ensembl"/>
        </authorList>
    </citation>
    <scope>IDENTIFICATION</scope>
</reference>
<dbReference type="GO" id="GO:0005768">
    <property type="term" value="C:endosome"/>
    <property type="evidence" value="ECO:0007669"/>
    <property type="project" value="UniProtKB-SubCell"/>
</dbReference>
<gene>
    <name evidence="26" type="primary">MICAL2</name>
    <name evidence="26" type="synonym">mical2b</name>
</gene>
<keyword evidence="9" id="KW-0285">Flavoprotein</keyword>
<evidence type="ECO:0000256" key="5">
    <source>
        <dbReference type="ARBA" id="ARBA00008223"/>
    </source>
</evidence>
<keyword evidence="15" id="KW-0560">Oxidoreductase</keyword>
<evidence type="ECO:0000256" key="11">
    <source>
        <dbReference type="ARBA" id="ARBA00022753"/>
    </source>
</evidence>
<proteinExistence type="inferred from homology"/>
<dbReference type="SUPFAM" id="SSF57716">
    <property type="entry name" value="Glucocorticoid receptor-like (DNA-binding domain)"/>
    <property type="match status" value="1"/>
</dbReference>
<evidence type="ECO:0000256" key="14">
    <source>
        <dbReference type="ARBA" id="ARBA00022857"/>
    </source>
</evidence>
<keyword evidence="14" id="KW-0521">NADP</keyword>
<dbReference type="GO" id="GO:0071949">
    <property type="term" value="F:FAD binding"/>
    <property type="evidence" value="ECO:0007669"/>
    <property type="project" value="InterPro"/>
</dbReference>
<evidence type="ECO:0000256" key="20">
    <source>
        <dbReference type="ARBA" id="ARBA00023242"/>
    </source>
</evidence>
<comment type="cofactor">
    <cofactor evidence="1">
        <name>FAD</name>
        <dbReference type="ChEBI" id="CHEBI:57692"/>
    </cofactor>
</comment>
<evidence type="ECO:0000256" key="4">
    <source>
        <dbReference type="ARBA" id="ARBA00004496"/>
    </source>
</evidence>
<dbReference type="PANTHER" id="PTHR23167:SF39">
    <property type="entry name" value="[F-ACTIN]-MONOOXYGENASE MICAL2"/>
    <property type="match status" value="1"/>
</dbReference>
<dbReference type="GO" id="GO:0003779">
    <property type="term" value="F:actin binding"/>
    <property type="evidence" value="ECO:0007669"/>
    <property type="project" value="UniProtKB-KW"/>
</dbReference>
<evidence type="ECO:0000256" key="16">
    <source>
        <dbReference type="ARBA" id="ARBA00023033"/>
    </source>
</evidence>
<dbReference type="Pfam" id="PF01494">
    <property type="entry name" value="FAD_binding_3"/>
    <property type="match status" value="1"/>
</dbReference>
<dbReference type="Gene3D" id="3.50.50.60">
    <property type="entry name" value="FAD/NAD(P)-binding domain"/>
    <property type="match status" value="1"/>
</dbReference>
<dbReference type="FunFam" id="1.10.418.10:FF:000023">
    <property type="entry name" value="EH domain-binding protein 1 isoform X1"/>
    <property type="match status" value="1"/>
</dbReference>
<feature type="domain" description="LIM zinc-binding" evidence="25">
    <location>
        <begin position="803"/>
        <end position="865"/>
    </location>
</feature>
<evidence type="ECO:0000256" key="1">
    <source>
        <dbReference type="ARBA" id="ARBA00001974"/>
    </source>
</evidence>
<reference evidence="26" key="1">
    <citation type="submission" date="2021-04" db="EMBL/GenBank/DDBJ databases">
        <authorList>
            <consortium name="Wellcome Sanger Institute Data Sharing"/>
        </authorList>
    </citation>
    <scope>NUCLEOTIDE SEQUENCE [LARGE SCALE GENOMIC DNA]</scope>
</reference>
<evidence type="ECO:0000256" key="3">
    <source>
        <dbReference type="ARBA" id="ARBA00004177"/>
    </source>
</evidence>
<dbReference type="InterPro" id="IPR057494">
    <property type="entry name" value="Rossman_Mical"/>
</dbReference>
<dbReference type="Gene3D" id="1.10.418.10">
    <property type="entry name" value="Calponin-like domain"/>
    <property type="match status" value="1"/>
</dbReference>
<feature type="domain" description="Calponin-homology (CH)" evidence="24">
    <location>
        <begin position="516"/>
        <end position="619"/>
    </location>
</feature>
<dbReference type="InterPro" id="IPR002938">
    <property type="entry name" value="FAD-bd"/>
</dbReference>
<dbReference type="InterPro" id="IPR001781">
    <property type="entry name" value="Znf_LIM"/>
</dbReference>
<protein>
    <recommendedName>
        <fullName evidence="6">F-actin monooxygenase</fullName>
        <ecNumber evidence="6">1.14.13.225</ecNumber>
    </recommendedName>
</protein>
<dbReference type="SUPFAM" id="SSF51905">
    <property type="entry name" value="FAD/NAD(P)-binding domain"/>
    <property type="match status" value="1"/>
</dbReference>
<evidence type="ECO:0000256" key="18">
    <source>
        <dbReference type="ARBA" id="ARBA00023054"/>
    </source>
</evidence>
<dbReference type="PANTHER" id="PTHR23167">
    <property type="entry name" value="CALPONIN HOMOLOGY DOMAIN-CONTAINING PROTEIN DDB_G0272472-RELATED"/>
    <property type="match status" value="1"/>
</dbReference>